<name>A0A922N126_9PLEO</name>
<accession>A0A922N126</accession>
<keyword evidence="2" id="KW-1185">Reference proteome</keyword>
<gene>
    <name evidence="1" type="ORF">Ptr86124_013685</name>
</gene>
<reference evidence="2" key="1">
    <citation type="journal article" date="2022" name="Microb. Genom.">
        <title>A global pangenome for the wheat fungal pathogen Pyrenophora tritici-repentis and prediction of effector protein structural homology.</title>
        <authorList>
            <person name="Moolhuijzen P.M."/>
            <person name="See P.T."/>
            <person name="Shi G."/>
            <person name="Powell H.R."/>
            <person name="Cockram J."/>
            <person name="Jorgensen L.N."/>
            <person name="Benslimane H."/>
            <person name="Strelkov S.E."/>
            <person name="Turner J."/>
            <person name="Liu Z."/>
            <person name="Moffat C.S."/>
        </authorList>
    </citation>
    <scope>NUCLEOTIDE SEQUENCE [LARGE SCALE GENOMIC DNA]</scope>
</reference>
<evidence type="ECO:0000313" key="1">
    <source>
        <dbReference type="EMBL" id="KAI1507363.1"/>
    </source>
</evidence>
<dbReference type="EMBL" id="NRDI02000044">
    <property type="protein sequence ID" value="KAI1507363.1"/>
    <property type="molecule type" value="Genomic_DNA"/>
</dbReference>
<sequence>MFPQLETFKNKLNHLRLSTAKIANILHSSALEEVEQEREVEFQVEEVREVQKALHYEAHEFPGLHPAISGFVSTGRLCGNVGYEHVFDAVSRTSIGERFEIVGTESCLFVSVEFMKTRAPNSTAHC</sequence>
<dbReference type="Proteomes" id="UP000249757">
    <property type="component" value="Unassembled WGS sequence"/>
</dbReference>
<dbReference type="AlphaFoldDB" id="A0A922N126"/>
<evidence type="ECO:0000313" key="2">
    <source>
        <dbReference type="Proteomes" id="UP000249757"/>
    </source>
</evidence>
<comment type="caution">
    <text evidence="1">The sequence shown here is derived from an EMBL/GenBank/DDBJ whole genome shotgun (WGS) entry which is preliminary data.</text>
</comment>
<protein>
    <submittedName>
        <fullName evidence="1">Uncharacterized protein</fullName>
    </submittedName>
</protein>
<proteinExistence type="predicted"/>
<organism evidence="1 2">
    <name type="scientific">Pyrenophora tritici-repentis</name>
    <dbReference type="NCBI Taxonomy" id="45151"/>
    <lineage>
        <taxon>Eukaryota</taxon>
        <taxon>Fungi</taxon>
        <taxon>Dikarya</taxon>
        <taxon>Ascomycota</taxon>
        <taxon>Pezizomycotina</taxon>
        <taxon>Dothideomycetes</taxon>
        <taxon>Pleosporomycetidae</taxon>
        <taxon>Pleosporales</taxon>
        <taxon>Pleosporineae</taxon>
        <taxon>Pleosporaceae</taxon>
        <taxon>Pyrenophora</taxon>
    </lineage>
</organism>